<reference evidence="1 2" key="1">
    <citation type="submission" date="2020-10" db="EMBL/GenBank/DDBJ databases">
        <title>Identification of Nocardia species via Next-generation sequencing and recognition of intraspecies genetic diversity.</title>
        <authorList>
            <person name="Li P."/>
            <person name="Li P."/>
            <person name="Lu B."/>
        </authorList>
    </citation>
    <scope>NUCLEOTIDE SEQUENCE [LARGE SCALE GENOMIC DNA]</scope>
    <source>
        <strain evidence="1 2">BJ06-0157</strain>
    </source>
</reference>
<dbReference type="EMBL" id="JADLQX010000066">
    <property type="protein sequence ID" value="MBF6302854.1"/>
    <property type="molecule type" value="Genomic_DNA"/>
</dbReference>
<protein>
    <submittedName>
        <fullName evidence="1">Uncharacterized protein</fullName>
    </submittedName>
</protein>
<name>A0ABS0D212_9NOCA</name>
<dbReference type="RefSeq" id="WP_195134035.1">
    <property type="nucleotide sequence ID" value="NZ_JADLQX010000066.1"/>
</dbReference>
<organism evidence="1 2">
    <name type="scientific">Nocardia amamiensis</name>
    <dbReference type="NCBI Taxonomy" id="404578"/>
    <lineage>
        <taxon>Bacteria</taxon>
        <taxon>Bacillati</taxon>
        <taxon>Actinomycetota</taxon>
        <taxon>Actinomycetes</taxon>
        <taxon>Mycobacteriales</taxon>
        <taxon>Nocardiaceae</taxon>
        <taxon>Nocardia</taxon>
    </lineage>
</organism>
<evidence type="ECO:0000313" key="1">
    <source>
        <dbReference type="EMBL" id="MBF6302854.1"/>
    </source>
</evidence>
<comment type="caution">
    <text evidence="1">The sequence shown here is derived from an EMBL/GenBank/DDBJ whole genome shotgun (WGS) entry which is preliminary data.</text>
</comment>
<gene>
    <name evidence="1" type="ORF">IU459_35820</name>
</gene>
<sequence>MPEPLGGLISDLITQRRNLGTAANLTSSWLFPGQRPNQPITTRRLRERLRRLGITSASRVAAFNELLREIPAPVLADLVGCNPKFAAERASLLATDWANCAAIRALPEPAHS</sequence>
<dbReference type="Proteomes" id="UP000702209">
    <property type="component" value="Unassembled WGS sequence"/>
</dbReference>
<proteinExistence type="predicted"/>
<evidence type="ECO:0000313" key="2">
    <source>
        <dbReference type="Proteomes" id="UP000702209"/>
    </source>
</evidence>
<keyword evidence="2" id="KW-1185">Reference proteome</keyword>
<accession>A0ABS0D212</accession>